<keyword evidence="3" id="KW-1185">Reference proteome</keyword>
<dbReference type="EMBL" id="LT629748">
    <property type="protein sequence ID" value="SDS24618.1"/>
    <property type="molecule type" value="Genomic_DNA"/>
</dbReference>
<accession>A0A1H1QMD5</accession>
<dbReference type="STRING" id="797277.SAMN05216198_1527"/>
<organism evidence="2 3">
    <name type="scientific">Halopseudomonas litoralis</name>
    <dbReference type="NCBI Taxonomy" id="797277"/>
    <lineage>
        <taxon>Bacteria</taxon>
        <taxon>Pseudomonadati</taxon>
        <taxon>Pseudomonadota</taxon>
        <taxon>Gammaproteobacteria</taxon>
        <taxon>Pseudomonadales</taxon>
        <taxon>Pseudomonadaceae</taxon>
        <taxon>Halopseudomonas</taxon>
    </lineage>
</organism>
<reference evidence="3" key="1">
    <citation type="submission" date="2016-10" db="EMBL/GenBank/DDBJ databases">
        <authorList>
            <person name="Varghese N."/>
            <person name="Submissions S."/>
        </authorList>
    </citation>
    <scope>NUCLEOTIDE SEQUENCE [LARGE SCALE GENOMIC DNA]</scope>
    <source>
        <strain evidence="3">2SM5</strain>
    </source>
</reference>
<evidence type="ECO:0000313" key="3">
    <source>
        <dbReference type="Proteomes" id="UP000243426"/>
    </source>
</evidence>
<evidence type="ECO:0000313" key="2">
    <source>
        <dbReference type="EMBL" id="SDS24618.1"/>
    </source>
</evidence>
<evidence type="ECO:0000256" key="1">
    <source>
        <dbReference type="SAM" id="MobiDB-lite"/>
    </source>
</evidence>
<proteinExistence type="predicted"/>
<sequence>MNKSRQEVIEETLKRSINEGMNVNPVMPQNILPKTPPKAPPSAPTSGAKKK</sequence>
<dbReference type="AlphaFoldDB" id="A0A1H1QMD5"/>
<feature type="region of interest" description="Disordered" evidence="1">
    <location>
        <begin position="19"/>
        <end position="51"/>
    </location>
</feature>
<name>A0A1H1QMD5_9GAMM</name>
<gene>
    <name evidence="2" type="ORF">SAMN05216198_1527</name>
</gene>
<protein>
    <submittedName>
        <fullName evidence="2">Uncharacterized protein</fullName>
    </submittedName>
</protein>
<feature type="compositionally biased region" description="Pro residues" evidence="1">
    <location>
        <begin position="34"/>
        <end position="43"/>
    </location>
</feature>
<dbReference type="Proteomes" id="UP000243426">
    <property type="component" value="Chromosome I"/>
</dbReference>